<evidence type="ECO:0000256" key="1">
    <source>
        <dbReference type="SAM" id="SignalP"/>
    </source>
</evidence>
<gene>
    <name evidence="2" type="ORF">SAMN05444350_10779</name>
</gene>
<dbReference type="RefSeq" id="WP_025834433.1">
    <property type="nucleotide sequence ID" value="NZ_FQZN01000007.1"/>
</dbReference>
<dbReference type="CDD" id="cd00102">
    <property type="entry name" value="IPT"/>
    <property type="match status" value="1"/>
</dbReference>
<sequence length="771" mass="81692">MNKTYKLSALWMMCLILLGCLSFSACDDGDEEDTNQYKGGISLNVFGPSPVARGGVLRFLGSGMDKIQSVSIPGCGEITDIEVISANEIRVTVPQTAEVGYVTLKTPTGEITTKTKITYTEPIGVETITPNPVKPGDVLTIKGEYLNLIKEVIFFEELPVGEADFIAHSRQEIQVKVPMEAKTGDVTLADASSDDSDALRNLIQVEGIVIILPSVEAPLDLTAKKPGDEIVVKGKDLDLVNTVKMPNGEEVEFAYDKSEGGEETITFILPENATDGAVVMIPASGVEVAIANIGMALPEKVVATPADGLRGGDVITLTGVNMELVTTITFPGMEEAVEPASKSATEVKVTMPAAAISGELLLNTASGTSVPVAITTLKPEFMSFANDAVSLGGDVTIQGKNLDLVAKVVYTGGAEVEVIPASATELTVEMPTMGTESGVLTLVMANGESVETGKLTINAPEFCYIPVLPGEETELKGGEIFEIGVANGDKLTGVQINSQNVQYIINGDKLYISIPQAAGKGTKVTLISSNGTIDYSIDFVPATEITTVIWTGVGDVGSWGGMSDLSWGGYDWSTVTAGTDLTIHFVEYETADYWQMRFGNGSWAALPGSGGDISLEAGAKSYTLTLTQEMIDELVNNGGLVMTGCNYIIGKITLTEHISLETAVWKGSLDMAAWSVNHEMKPNTMFVDAGLKAGMTLRLYFDVYDADSKVKLFDGHWGGLFDGAELVPDASGVIAISVDDDLATKLTTLIDWGYSFIVQGTGCTLTKVTIE</sequence>
<feature type="signal peptide" evidence="1">
    <location>
        <begin position="1"/>
        <end position="25"/>
    </location>
</feature>
<proteinExistence type="predicted"/>
<dbReference type="PROSITE" id="PS51257">
    <property type="entry name" value="PROKAR_LIPOPROTEIN"/>
    <property type="match status" value="1"/>
</dbReference>
<feature type="chain" id="PRO_5009916796" description="IPT/TIG domain-containing protein" evidence="1">
    <location>
        <begin position="26"/>
        <end position="771"/>
    </location>
</feature>
<protein>
    <recommendedName>
        <fullName evidence="4">IPT/TIG domain-containing protein</fullName>
    </recommendedName>
</protein>
<evidence type="ECO:0008006" key="4">
    <source>
        <dbReference type="Google" id="ProtNLM"/>
    </source>
</evidence>
<evidence type="ECO:0000313" key="3">
    <source>
        <dbReference type="Proteomes" id="UP000184192"/>
    </source>
</evidence>
<keyword evidence="1" id="KW-0732">Signal</keyword>
<dbReference type="eggNOG" id="COG3210">
    <property type="taxonomic scope" value="Bacteria"/>
</dbReference>
<dbReference type="SUPFAM" id="SSF81296">
    <property type="entry name" value="E set domains"/>
    <property type="match status" value="1"/>
</dbReference>
<dbReference type="GeneID" id="92711631"/>
<keyword evidence="3" id="KW-1185">Reference proteome</keyword>
<accession>A0A1M6DRS2</accession>
<dbReference type="InterPro" id="IPR013783">
    <property type="entry name" value="Ig-like_fold"/>
</dbReference>
<dbReference type="Proteomes" id="UP000184192">
    <property type="component" value="Unassembled WGS sequence"/>
</dbReference>
<dbReference type="EMBL" id="FQZN01000007">
    <property type="protein sequence ID" value="SHI75830.1"/>
    <property type="molecule type" value="Genomic_DNA"/>
</dbReference>
<organism evidence="2 3">
    <name type="scientific">Bacteroides stercorirosoris</name>
    <dbReference type="NCBI Taxonomy" id="871324"/>
    <lineage>
        <taxon>Bacteria</taxon>
        <taxon>Pseudomonadati</taxon>
        <taxon>Bacteroidota</taxon>
        <taxon>Bacteroidia</taxon>
        <taxon>Bacteroidales</taxon>
        <taxon>Bacteroidaceae</taxon>
        <taxon>Bacteroides</taxon>
    </lineage>
</organism>
<dbReference type="AlphaFoldDB" id="A0A1M6DRS2"/>
<name>A0A1M6DRS2_9BACE</name>
<dbReference type="InterPro" id="IPR014756">
    <property type="entry name" value="Ig_E-set"/>
</dbReference>
<evidence type="ECO:0000313" key="2">
    <source>
        <dbReference type="EMBL" id="SHI75830.1"/>
    </source>
</evidence>
<reference evidence="3" key="1">
    <citation type="submission" date="2016-11" db="EMBL/GenBank/DDBJ databases">
        <authorList>
            <person name="Varghese N."/>
            <person name="Submissions S."/>
        </authorList>
    </citation>
    <scope>NUCLEOTIDE SEQUENCE [LARGE SCALE GENOMIC DNA]</scope>
    <source>
        <strain evidence="3">DSM 26884</strain>
    </source>
</reference>
<dbReference type="Gene3D" id="2.60.40.10">
    <property type="entry name" value="Immunoglobulins"/>
    <property type="match status" value="5"/>
</dbReference>